<gene>
    <name evidence="1" type="ORF">TEQG_08530</name>
</gene>
<dbReference type="HOGENOM" id="CLU_032306_1_0_1"/>
<dbReference type="EMBL" id="DS995824">
    <property type="protein sequence ID" value="EGE09591.1"/>
    <property type="molecule type" value="Genomic_DNA"/>
</dbReference>
<dbReference type="PANTHER" id="PTHR42924">
    <property type="entry name" value="EXONUCLEASE"/>
    <property type="match status" value="1"/>
</dbReference>
<name>F2Q623_TRIEC</name>
<sequence length="554" mass="60594">MVSKQRASFEARTRSIEESLQSGFSSVVAAIEKGFDTLDLPPPPTPPAPLRLPRSLPVRGLCLDLLDAWEVPGKLLNAVPIHLNLTGHIPAEKVLDFVFVDFDVPEGTTSISVLQKYSLKGKGNALDLGCWDQRGHQLSLGGNFTTGFRGWSGGARDNFTITPEYASPGYIAGAIQSGVWSVALGPYNSVPQGIDYELNIKLGFEPVKSYFQPAFAPSRIDSSLYLNESGSNIDQLKNGHGQPGLQWYRGDFHIHTIYSDGKQTPQRVAEMAQQANLSFFFSTDHNTQSSGLIWGAVAPPSLLVGRGIEVTTRGGHWNALGLNWNEWVEFRYKGDDSTAISQAVRQVQRQGGLAVANHPFANDCLACDWSFSFDIMDGLEVWNGVWNDFDRKAVDRWHSMLVQGSRAFAIGGSDYHNSPSAVGMPTTIVRSESLSTAQIVDGLRHNRAYIVRDPGIDIQFTLNHQGETIHIGDRVNSGKEKKIHGPISAALEVKGLPVNAAALFISDKGLLKCQAISQADHILHAGIDSKYSFIRVEIQDLTGSMLAMTNPIWI</sequence>
<dbReference type="AlphaFoldDB" id="F2Q623"/>
<accession>F2Q623</accession>
<dbReference type="eggNOG" id="ENOG502RDMZ">
    <property type="taxonomic scope" value="Eukaryota"/>
</dbReference>
<dbReference type="InterPro" id="IPR052018">
    <property type="entry name" value="PHP_domain"/>
</dbReference>
<dbReference type="GO" id="GO:0035312">
    <property type="term" value="F:5'-3' DNA exonuclease activity"/>
    <property type="evidence" value="ECO:0007669"/>
    <property type="project" value="TreeGrafter"/>
</dbReference>
<dbReference type="InterPro" id="IPR016195">
    <property type="entry name" value="Pol/histidinol_Pase-like"/>
</dbReference>
<evidence type="ECO:0000313" key="2">
    <source>
        <dbReference type="Proteomes" id="UP000009169"/>
    </source>
</evidence>
<dbReference type="GO" id="GO:0004534">
    <property type="term" value="F:5'-3' RNA exonuclease activity"/>
    <property type="evidence" value="ECO:0007669"/>
    <property type="project" value="TreeGrafter"/>
</dbReference>
<organism evidence="1 2">
    <name type="scientific">Trichophyton equinum (strain ATCC MYA-4606 / CBS 127.97)</name>
    <name type="common">Horse ringworm fungus</name>
    <dbReference type="NCBI Taxonomy" id="559882"/>
    <lineage>
        <taxon>Eukaryota</taxon>
        <taxon>Fungi</taxon>
        <taxon>Dikarya</taxon>
        <taxon>Ascomycota</taxon>
        <taxon>Pezizomycotina</taxon>
        <taxon>Eurotiomycetes</taxon>
        <taxon>Eurotiomycetidae</taxon>
        <taxon>Onygenales</taxon>
        <taxon>Arthrodermataceae</taxon>
        <taxon>Trichophyton</taxon>
    </lineage>
</organism>
<dbReference type="NCBIfam" id="NF038032">
    <property type="entry name" value="CehA_McbA_metalo"/>
    <property type="match status" value="1"/>
</dbReference>
<dbReference type="Proteomes" id="UP000009169">
    <property type="component" value="Unassembled WGS sequence"/>
</dbReference>
<dbReference type="PANTHER" id="PTHR42924:SF3">
    <property type="entry name" value="POLYMERASE_HISTIDINOL PHOSPHATASE N-TERMINAL DOMAIN-CONTAINING PROTEIN"/>
    <property type="match status" value="1"/>
</dbReference>
<proteinExistence type="predicted"/>
<dbReference type="VEuPathDB" id="FungiDB:TEQG_08530"/>
<reference evidence="2" key="1">
    <citation type="journal article" date="2012" name="MBio">
        <title>Comparative genome analysis of Trichophyton rubrum and related dermatophytes reveals candidate genes involved in infection.</title>
        <authorList>
            <person name="Martinez D.A."/>
            <person name="Oliver B.G."/>
            <person name="Graeser Y."/>
            <person name="Goldberg J.M."/>
            <person name="Li W."/>
            <person name="Martinez-Rossi N.M."/>
            <person name="Monod M."/>
            <person name="Shelest E."/>
            <person name="Barton R.C."/>
            <person name="Birch E."/>
            <person name="Brakhage A.A."/>
            <person name="Chen Z."/>
            <person name="Gurr S.J."/>
            <person name="Heiman D."/>
            <person name="Heitman J."/>
            <person name="Kosti I."/>
            <person name="Rossi A."/>
            <person name="Saif S."/>
            <person name="Samalova M."/>
            <person name="Saunders C.W."/>
            <person name="Shea T."/>
            <person name="Summerbell R.C."/>
            <person name="Xu J."/>
            <person name="Young S."/>
            <person name="Zeng Q."/>
            <person name="Birren B.W."/>
            <person name="Cuomo C.A."/>
            <person name="White T.C."/>
        </authorList>
    </citation>
    <scope>NUCLEOTIDE SEQUENCE [LARGE SCALE GENOMIC DNA]</scope>
    <source>
        <strain evidence="2">ATCC MYA-4606 / CBS 127.97</strain>
    </source>
</reference>
<dbReference type="Gene3D" id="3.20.20.140">
    <property type="entry name" value="Metal-dependent hydrolases"/>
    <property type="match status" value="1"/>
</dbReference>
<keyword evidence="2" id="KW-1185">Reference proteome</keyword>
<evidence type="ECO:0000313" key="1">
    <source>
        <dbReference type="EMBL" id="EGE09591.1"/>
    </source>
</evidence>
<protein>
    <submittedName>
        <fullName evidence="1">PHP domain-containing protein</fullName>
    </submittedName>
</protein>
<dbReference type="OrthoDB" id="16564at2759"/>
<dbReference type="SUPFAM" id="SSF89550">
    <property type="entry name" value="PHP domain-like"/>
    <property type="match status" value="1"/>
</dbReference>